<dbReference type="InterPro" id="IPR000182">
    <property type="entry name" value="GNAT_dom"/>
</dbReference>
<proteinExistence type="predicted"/>
<dbReference type="EMBL" id="JAGGLP010000038">
    <property type="protein sequence ID" value="MBP2056045.1"/>
    <property type="molecule type" value="Genomic_DNA"/>
</dbReference>
<gene>
    <name evidence="2" type="ORF">J2Z21_009062</name>
</gene>
<comment type="caution">
    <text evidence="2">The sequence shown here is derived from an EMBL/GenBank/DDBJ whole genome shotgun (WGS) entry which is preliminary data.</text>
</comment>
<evidence type="ECO:0000313" key="2">
    <source>
        <dbReference type="EMBL" id="MBP2056045.1"/>
    </source>
</evidence>
<dbReference type="SUPFAM" id="SSF55729">
    <property type="entry name" value="Acyl-CoA N-acyltransferases (Nat)"/>
    <property type="match status" value="1"/>
</dbReference>
<accession>A0ABS4M8P8</accession>
<evidence type="ECO:0000259" key="1">
    <source>
        <dbReference type="PROSITE" id="PS51186"/>
    </source>
</evidence>
<dbReference type="Gene3D" id="3.40.630.30">
    <property type="match status" value="1"/>
</dbReference>
<dbReference type="Pfam" id="PF00583">
    <property type="entry name" value="Acetyltransf_1"/>
    <property type="match status" value="1"/>
</dbReference>
<dbReference type="PROSITE" id="PS51186">
    <property type="entry name" value="GNAT"/>
    <property type="match status" value="1"/>
</dbReference>
<protein>
    <submittedName>
        <fullName evidence="2">RimJ/RimL family protein N-acetyltransferase</fullName>
    </submittedName>
</protein>
<keyword evidence="3" id="KW-1185">Reference proteome</keyword>
<dbReference type="Proteomes" id="UP001519309">
    <property type="component" value="Unassembled WGS sequence"/>
</dbReference>
<reference evidence="2 3" key="1">
    <citation type="submission" date="2021-03" db="EMBL/GenBank/DDBJ databases">
        <title>Genomic Encyclopedia of Type Strains, Phase IV (KMG-IV): sequencing the most valuable type-strain genomes for metagenomic binning, comparative biology and taxonomic classification.</title>
        <authorList>
            <person name="Goeker M."/>
        </authorList>
    </citation>
    <scope>NUCLEOTIDE SEQUENCE [LARGE SCALE GENOMIC DNA]</scope>
    <source>
        <strain evidence="2 3">DSM 40499</strain>
    </source>
</reference>
<feature type="domain" description="N-acetyltransferase" evidence="1">
    <location>
        <begin position="8"/>
        <end position="173"/>
    </location>
</feature>
<dbReference type="CDD" id="cd04301">
    <property type="entry name" value="NAT_SF"/>
    <property type="match status" value="1"/>
</dbReference>
<name>A0ABS4M8P8_9ACTN</name>
<sequence length="178" mass="19724">MIVTTFQTSLRTANLDDLDEITDLHTQARTAYYQAGGHSETELTSPEGRSSRREMWMRAVQDDTKTVLCAVREGEMVGILAMGPPLDPDMDAASAAQLYQIHVRAGRWGQGIGSQLHAAFVRFLRDASLTAGVLEAWERNSRAQAFYARHGWMPDGHHRPGPCDANYVRLRLDVGPSA</sequence>
<evidence type="ECO:0000313" key="3">
    <source>
        <dbReference type="Proteomes" id="UP001519309"/>
    </source>
</evidence>
<organism evidence="2 3">
    <name type="scientific">Streptomyces griseochromogenes</name>
    <dbReference type="NCBI Taxonomy" id="68214"/>
    <lineage>
        <taxon>Bacteria</taxon>
        <taxon>Bacillati</taxon>
        <taxon>Actinomycetota</taxon>
        <taxon>Actinomycetes</taxon>
        <taxon>Kitasatosporales</taxon>
        <taxon>Streptomycetaceae</taxon>
        <taxon>Streptomyces</taxon>
    </lineage>
</organism>
<dbReference type="InterPro" id="IPR016181">
    <property type="entry name" value="Acyl_CoA_acyltransferase"/>
</dbReference>